<evidence type="ECO:0000256" key="4">
    <source>
        <dbReference type="ARBA" id="ARBA00022475"/>
    </source>
</evidence>
<dbReference type="EC" id="2.7.13.3" evidence="3"/>
<sequence>MNRFNHLPLRLRLTLLMALILTIASIVLMMTSIYAARQIYNQDFPEFKVEASDNIPPLVPRPPRAIVIERNNDFTAFGIISAVMVIVIGTGLTYLITGRALKPVTDLSKEIKEIGENNLFRQVSVPPSNDEVSKLSRSFNRMIHKLEKAFVAHKNFSANAAHELKTPLTAMIAHIEVLQLDNHPTLDQYKETLEDTLHNAQRLSDLVNDLLKLNAEQNVVVCETIEAKILFDNIIDELLEPIQSRNIHIENRTDNVLLCGDKRLLHRAFSNIIHNAVKYNKPSGVIIIAAAETADNTCVTIFDTGTGIPEDQIEKIFDPFYCVDKSRSRELGGSGLGLAIVKMVIEKHGGEIKVQSVADISTTIVIRLPKPENKEAC</sequence>
<evidence type="ECO:0000256" key="11">
    <source>
        <dbReference type="ARBA" id="ARBA00022989"/>
    </source>
</evidence>
<dbReference type="PRINTS" id="PR00344">
    <property type="entry name" value="BCTRLSENSOR"/>
</dbReference>
<dbReference type="GO" id="GO:0016301">
    <property type="term" value="F:kinase activity"/>
    <property type="evidence" value="ECO:0007669"/>
    <property type="project" value="UniProtKB-KW"/>
</dbReference>
<evidence type="ECO:0000256" key="5">
    <source>
        <dbReference type="ARBA" id="ARBA00022553"/>
    </source>
</evidence>
<keyword evidence="6" id="KW-0808">Transferase</keyword>
<dbReference type="CDD" id="cd06225">
    <property type="entry name" value="HAMP"/>
    <property type="match status" value="1"/>
</dbReference>
<evidence type="ECO:0000256" key="1">
    <source>
        <dbReference type="ARBA" id="ARBA00000085"/>
    </source>
</evidence>
<keyword evidence="11 14" id="KW-1133">Transmembrane helix</keyword>
<dbReference type="Proteomes" id="UP001057877">
    <property type="component" value="Chromosome"/>
</dbReference>
<evidence type="ECO:0000256" key="12">
    <source>
        <dbReference type="ARBA" id="ARBA00023012"/>
    </source>
</evidence>
<evidence type="ECO:0000259" key="15">
    <source>
        <dbReference type="PROSITE" id="PS50109"/>
    </source>
</evidence>
<keyword evidence="5" id="KW-0597">Phosphoprotein</keyword>
<dbReference type="CDD" id="cd00082">
    <property type="entry name" value="HisKA"/>
    <property type="match status" value="1"/>
</dbReference>
<evidence type="ECO:0000256" key="6">
    <source>
        <dbReference type="ARBA" id="ARBA00022679"/>
    </source>
</evidence>
<dbReference type="SUPFAM" id="SSF47384">
    <property type="entry name" value="Homodimeric domain of signal transducing histidine kinase"/>
    <property type="match status" value="1"/>
</dbReference>
<dbReference type="PROSITE" id="PS50109">
    <property type="entry name" value="HIS_KIN"/>
    <property type="match status" value="1"/>
</dbReference>
<dbReference type="Gene3D" id="3.30.565.10">
    <property type="entry name" value="Histidine kinase-like ATPase, C-terminal domain"/>
    <property type="match status" value="1"/>
</dbReference>
<dbReference type="RefSeq" id="WP_258385335.1">
    <property type="nucleotide sequence ID" value="NZ_CP091430.1"/>
</dbReference>
<dbReference type="InterPro" id="IPR004358">
    <property type="entry name" value="Sig_transdc_His_kin-like_C"/>
</dbReference>
<evidence type="ECO:0000313" key="17">
    <source>
        <dbReference type="EMBL" id="UVI29246.1"/>
    </source>
</evidence>
<evidence type="ECO:0000256" key="8">
    <source>
        <dbReference type="ARBA" id="ARBA00022741"/>
    </source>
</evidence>
<dbReference type="Pfam" id="PF00672">
    <property type="entry name" value="HAMP"/>
    <property type="match status" value="1"/>
</dbReference>
<evidence type="ECO:0000256" key="14">
    <source>
        <dbReference type="SAM" id="Phobius"/>
    </source>
</evidence>
<dbReference type="PROSITE" id="PS50885">
    <property type="entry name" value="HAMP"/>
    <property type="match status" value="1"/>
</dbReference>
<dbReference type="InterPro" id="IPR003594">
    <property type="entry name" value="HATPase_dom"/>
</dbReference>
<evidence type="ECO:0000256" key="10">
    <source>
        <dbReference type="ARBA" id="ARBA00022840"/>
    </source>
</evidence>
<dbReference type="CDD" id="cd00075">
    <property type="entry name" value="HATPase"/>
    <property type="match status" value="1"/>
</dbReference>
<feature type="transmembrane region" description="Helical" evidence="14">
    <location>
        <begin position="74"/>
        <end position="96"/>
    </location>
</feature>
<keyword evidence="18" id="KW-1185">Reference proteome</keyword>
<reference evidence="17" key="1">
    <citation type="submission" date="2022-01" db="EMBL/GenBank/DDBJ databases">
        <title>Paenibacillus spongiae sp. nov., isolated from marine sponge.</title>
        <authorList>
            <person name="Li Z."/>
            <person name="Zhang M."/>
        </authorList>
    </citation>
    <scope>NUCLEOTIDE SEQUENCE</scope>
    <source>
        <strain evidence="17">PHS-Z3</strain>
    </source>
</reference>
<feature type="domain" description="HAMP" evidence="16">
    <location>
        <begin position="98"/>
        <end position="151"/>
    </location>
</feature>
<dbReference type="PANTHER" id="PTHR45436">
    <property type="entry name" value="SENSOR HISTIDINE KINASE YKOH"/>
    <property type="match status" value="1"/>
</dbReference>
<dbReference type="InterPro" id="IPR050428">
    <property type="entry name" value="TCS_sensor_his_kinase"/>
</dbReference>
<evidence type="ECO:0000256" key="2">
    <source>
        <dbReference type="ARBA" id="ARBA00004651"/>
    </source>
</evidence>
<dbReference type="SMART" id="SM00304">
    <property type="entry name" value="HAMP"/>
    <property type="match status" value="1"/>
</dbReference>
<dbReference type="Gene3D" id="6.10.340.10">
    <property type="match status" value="1"/>
</dbReference>
<feature type="domain" description="Histidine kinase" evidence="15">
    <location>
        <begin position="159"/>
        <end position="372"/>
    </location>
</feature>
<evidence type="ECO:0000256" key="9">
    <source>
        <dbReference type="ARBA" id="ARBA00022777"/>
    </source>
</evidence>
<dbReference type="InterPro" id="IPR003661">
    <property type="entry name" value="HisK_dim/P_dom"/>
</dbReference>
<dbReference type="SMART" id="SM00387">
    <property type="entry name" value="HATPase_c"/>
    <property type="match status" value="1"/>
</dbReference>
<dbReference type="Pfam" id="PF00512">
    <property type="entry name" value="HisKA"/>
    <property type="match status" value="1"/>
</dbReference>
<comment type="subcellular location">
    <subcellularLocation>
        <location evidence="2">Cell membrane</location>
        <topology evidence="2">Multi-pass membrane protein</topology>
    </subcellularLocation>
</comment>
<dbReference type="InterPro" id="IPR036097">
    <property type="entry name" value="HisK_dim/P_sf"/>
</dbReference>
<keyword evidence="12" id="KW-0902">Two-component regulatory system</keyword>
<dbReference type="Gene3D" id="1.10.287.130">
    <property type="match status" value="1"/>
</dbReference>
<dbReference type="InterPro" id="IPR036890">
    <property type="entry name" value="HATPase_C_sf"/>
</dbReference>
<dbReference type="SMART" id="SM00388">
    <property type="entry name" value="HisKA"/>
    <property type="match status" value="1"/>
</dbReference>
<evidence type="ECO:0000313" key="18">
    <source>
        <dbReference type="Proteomes" id="UP001057877"/>
    </source>
</evidence>
<dbReference type="InterPro" id="IPR005467">
    <property type="entry name" value="His_kinase_dom"/>
</dbReference>
<keyword evidence="7 14" id="KW-0812">Transmembrane</keyword>
<evidence type="ECO:0000256" key="13">
    <source>
        <dbReference type="ARBA" id="ARBA00023136"/>
    </source>
</evidence>
<dbReference type="SUPFAM" id="SSF158472">
    <property type="entry name" value="HAMP domain-like"/>
    <property type="match status" value="1"/>
</dbReference>
<name>A0ABY5S5Q9_9BACL</name>
<keyword evidence="13 14" id="KW-0472">Membrane</keyword>
<comment type="catalytic activity">
    <reaction evidence="1">
        <text>ATP + protein L-histidine = ADP + protein N-phospho-L-histidine.</text>
        <dbReference type="EC" id="2.7.13.3"/>
    </reaction>
</comment>
<keyword evidence="10" id="KW-0067">ATP-binding</keyword>
<dbReference type="Pfam" id="PF02518">
    <property type="entry name" value="HATPase_c"/>
    <property type="match status" value="1"/>
</dbReference>
<dbReference type="SUPFAM" id="SSF55874">
    <property type="entry name" value="ATPase domain of HSP90 chaperone/DNA topoisomerase II/histidine kinase"/>
    <property type="match status" value="1"/>
</dbReference>
<keyword evidence="4" id="KW-1003">Cell membrane</keyword>
<keyword evidence="8" id="KW-0547">Nucleotide-binding</keyword>
<evidence type="ECO:0000259" key="16">
    <source>
        <dbReference type="PROSITE" id="PS50885"/>
    </source>
</evidence>
<protein>
    <recommendedName>
        <fullName evidence="3">histidine kinase</fullName>
        <ecNumber evidence="3">2.7.13.3</ecNumber>
    </recommendedName>
</protein>
<evidence type="ECO:0000256" key="7">
    <source>
        <dbReference type="ARBA" id="ARBA00022692"/>
    </source>
</evidence>
<dbReference type="PANTHER" id="PTHR45436:SF5">
    <property type="entry name" value="SENSOR HISTIDINE KINASE TRCS"/>
    <property type="match status" value="1"/>
</dbReference>
<dbReference type="EMBL" id="CP091430">
    <property type="protein sequence ID" value="UVI29246.1"/>
    <property type="molecule type" value="Genomic_DNA"/>
</dbReference>
<proteinExistence type="predicted"/>
<gene>
    <name evidence="17" type="ORF">L1F29_28060</name>
</gene>
<evidence type="ECO:0000256" key="3">
    <source>
        <dbReference type="ARBA" id="ARBA00012438"/>
    </source>
</evidence>
<keyword evidence="9 17" id="KW-0418">Kinase</keyword>
<organism evidence="17 18">
    <name type="scientific">Paenibacillus spongiae</name>
    <dbReference type="NCBI Taxonomy" id="2909671"/>
    <lineage>
        <taxon>Bacteria</taxon>
        <taxon>Bacillati</taxon>
        <taxon>Bacillota</taxon>
        <taxon>Bacilli</taxon>
        <taxon>Bacillales</taxon>
        <taxon>Paenibacillaceae</taxon>
        <taxon>Paenibacillus</taxon>
    </lineage>
</organism>
<accession>A0ABY5S5Q9</accession>
<dbReference type="InterPro" id="IPR003660">
    <property type="entry name" value="HAMP_dom"/>
</dbReference>